<dbReference type="Gene3D" id="3.30.70.1070">
    <property type="entry name" value="Sporulation related repeat"/>
    <property type="match status" value="1"/>
</dbReference>
<organism evidence="2">
    <name type="scientific">Phage sp. ctcqm2</name>
    <dbReference type="NCBI Taxonomy" id="2828007"/>
    <lineage>
        <taxon>Viruses</taxon>
    </lineage>
</organism>
<dbReference type="Pfam" id="PF01520">
    <property type="entry name" value="Amidase_3"/>
    <property type="match status" value="1"/>
</dbReference>
<dbReference type="Pfam" id="PF05036">
    <property type="entry name" value="SPOR"/>
    <property type="match status" value="1"/>
</dbReference>
<dbReference type="GO" id="GO:0008745">
    <property type="term" value="F:N-acetylmuramoyl-L-alanine amidase activity"/>
    <property type="evidence" value="ECO:0007669"/>
    <property type="project" value="InterPro"/>
</dbReference>
<evidence type="ECO:0000313" key="2">
    <source>
        <dbReference type="EMBL" id="DAF54144.1"/>
    </source>
</evidence>
<dbReference type="InterPro" id="IPR007730">
    <property type="entry name" value="SPOR-like_dom"/>
</dbReference>
<name>A0A8S5ST68_9VIRU</name>
<protein>
    <submittedName>
        <fullName evidence="2">Cell wall hydrolase autolysin</fullName>
    </submittedName>
</protein>
<keyword evidence="2" id="KW-0378">Hydrolase</keyword>
<dbReference type="SUPFAM" id="SSF53187">
    <property type="entry name" value="Zn-dependent exopeptidases"/>
    <property type="match status" value="1"/>
</dbReference>
<dbReference type="PROSITE" id="PS51724">
    <property type="entry name" value="SPOR"/>
    <property type="match status" value="1"/>
</dbReference>
<accession>A0A8S5ST68</accession>
<dbReference type="InterPro" id="IPR002508">
    <property type="entry name" value="MurNAc-LAA_cat"/>
</dbReference>
<sequence length="229" mass="25111">MSKRVYISPSDQTENRYAWGNTNEHIQCQKIAEAEAAALRRSGVEVKLAAFGTTMAQRCAESDAWGADIHNCVHTNAFNGKVMGTRLFCYAIPGKGYAACKAVFAELAPLTPGTSENVQKNSNLYEVRVPDAPSVYCECEFHDTVEGAKWIVEHTTEIGEAIARGLCKYLGVKFVPAQTQKPAEEPKADAEQVLYRVQVGAFAVRANADRMLDRLKKAGFTGFIVKGKK</sequence>
<dbReference type="InterPro" id="IPR036680">
    <property type="entry name" value="SPOR-like_sf"/>
</dbReference>
<dbReference type="SUPFAM" id="SSF110997">
    <property type="entry name" value="Sporulation related repeat"/>
    <property type="match status" value="1"/>
</dbReference>
<reference evidence="2" key="1">
    <citation type="journal article" date="2021" name="Proc. Natl. Acad. Sci. U.S.A.">
        <title>A Catalog of Tens of Thousands of Viruses from Human Metagenomes Reveals Hidden Associations with Chronic Diseases.</title>
        <authorList>
            <person name="Tisza M.J."/>
            <person name="Buck C.B."/>
        </authorList>
    </citation>
    <scope>NUCLEOTIDE SEQUENCE</scope>
    <source>
        <strain evidence="2">Ctcqm2</strain>
    </source>
</reference>
<dbReference type="GO" id="GO:0009253">
    <property type="term" value="P:peptidoglycan catabolic process"/>
    <property type="evidence" value="ECO:0007669"/>
    <property type="project" value="InterPro"/>
</dbReference>
<dbReference type="EMBL" id="BK032673">
    <property type="protein sequence ID" value="DAF54144.1"/>
    <property type="molecule type" value="Genomic_DNA"/>
</dbReference>
<feature type="domain" description="SPOR" evidence="1">
    <location>
        <begin position="189"/>
        <end position="229"/>
    </location>
</feature>
<evidence type="ECO:0000259" key="1">
    <source>
        <dbReference type="PROSITE" id="PS51724"/>
    </source>
</evidence>
<dbReference type="GO" id="GO:0042834">
    <property type="term" value="F:peptidoglycan binding"/>
    <property type="evidence" value="ECO:0007669"/>
    <property type="project" value="InterPro"/>
</dbReference>
<proteinExistence type="predicted"/>
<dbReference type="Gene3D" id="3.40.630.40">
    <property type="entry name" value="Zn-dependent exopeptidases"/>
    <property type="match status" value="1"/>
</dbReference>